<evidence type="ECO:0000256" key="1">
    <source>
        <dbReference type="ARBA" id="ARBA00023054"/>
    </source>
</evidence>
<gene>
    <name evidence="4" type="ORF">STCU_07176</name>
</gene>
<feature type="coiled-coil region" evidence="2">
    <location>
        <begin position="225"/>
        <end position="280"/>
    </location>
</feature>
<dbReference type="Pfam" id="PF21771">
    <property type="entry name" value="CFAP58_CC"/>
    <property type="match status" value="1"/>
</dbReference>
<feature type="coiled-coil region" evidence="2">
    <location>
        <begin position="676"/>
        <end position="743"/>
    </location>
</feature>
<keyword evidence="4" id="KW-0966">Cell projection</keyword>
<feature type="coiled-coil region" evidence="2">
    <location>
        <begin position="428"/>
        <end position="532"/>
    </location>
</feature>
<dbReference type="AlphaFoldDB" id="S9U106"/>
<keyword evidence="1 2" id="KW-0175">Coiled coil</keyword>
<dbReference type="GO" id="GO:0005856">
    <property type="term" value="C:cytoskeleton"/>
    <property type="evidence" value="ECO:0007669"/>
    <property type="project" value="TreeGrafter"/>
</dbReference>
<dbReference type="PANTHER" id="PTHR32083:SF45">
    <property type="entry name" value="FLAGELLAR ASSOCIATED PROTEIN"/>
    <property type="match status" value="1"/>
</dbReference>
<sequence length="844" mass="98310">MAEPHKEEVTVGESVFTNLEYDFNDAMKALEGEDALGHFRLEYEKLYSALKQSHDSEKMLVSHCQELTQELLSNAAKMQAAVKLSKGDHSTIEALKKEVEKAWRAVDSANDKDLRARETVKSLKGEIQTLRGMIQEGGAFSTDHASTLEELKLENRRLQLETEEMSKQVDIFSKELAEMTVSHRKCEANLVSNREETQRLTDRFELVRQEHRRERNARERAEYQARELLMVLKTKENDLQGLQKQLAELESAATVLSTQINEQQQKKQSLQKKLETAELQLFHTQQSYNDSVDTTSDLTEKIHAKELQISKTEKSVIEFHNEKDRMERMKDHDFKEYSRLQHQISTIKVEHESLQYEKQTLEKRKVALEKEKQSLQAALLLVTKERESLEKVGAKELLKREAMEKLLKQEALNQKDVEDNIRHEDEITARLKAQIEHLERSREKVVSEVSQIAVQNSGAGDELKLAQISVEEMQRKIEAKDAKLDEQQARYEQIRSERNQFSRKLVEAQDEIVELKQKFKLMDHQITQFKEELRLKDRKYTEELAKEKAGKERLKKSRKLVSDHTISFDAAKLQSETVQQQIRQLVKIVSVNDKELSERQKDVLKLITERDLLGTQLIRRNDELALLYEKMRLQQEATVNGEAALHSRVEDVRLLRLKTAEIKRQARLAINRSNMIEEIKNNIKDVDQQLQNEKARTQALAEEIQDPKNLSRWRAIEGKDPSQEELEEKMAQLQKRLITKSEESLEQEMTLQEKERLVAELSGILARQPGPQVAAKLNSYQKDLQKKNTKMKQKASELNMTSTHIEELKYEAERLRRELHDTKRKYYEIKMKNDILQNASAAPS</sequence>
<evidence type="ECO:0000256" key="2">
    <source>
        <dbReference type="SAM" id="Coils"/>
    </source>
</evidence>
<name>S9U106_9TRYP</name>
<comment type="caution">
    <text evidence="4">The sequence shown here is derived from an EMBL/GenBank/DDBJ whole genome shotgun (WGS) entry which is preliminary data.</text>
</comment>
<evidence type="ECO:0000259" key="3">
    <source>
        <dbReference type="Pfam" id="PF21771"/>
    </source>
</evidence>
<organism evidence="4 5">
    <name type="scientific">Strigomonas culicis</name>
    <dbReference type="NCBI Taxonomy" id="28005"/>
    <lineage>
        <taxon>Eukaryota</taxon>
        <taxon>Discoba</taxon>
        <taxon>Euglenozoa</taxon>
        <taxon>Kinetoplastea</taxon>
        <taxon>Metakinetoplastina</taxon>
        <taxon>Trypanosomatida</taxon>
        <taxon>Trypanosomatidae</taxon>
        <taxon>Strigomonadinae</taxon>
        <taxon>Strigomonas</taxon>
    </lineage>
</organism>
<feature type="domain" description="Cilia- and flagella-associated protein 58 central coiled coil" evidence="3">
    <location>
        <begin position="382"/>
        <end position="665"/>
    </location>
</feature>
<keyword evidence="5" id="KW-1185">Reference proteome</keyword>
<protein>
    <submittedName>
        <fullName evidence="4">Flagellar associated protein</fullName>
    </submittedName>
</protein>
<keyword evidence="4" id="KW-0282">Flagellum</keyword>
<reference evidence="4 5" key="1">
    <citation type="journal article" date="2013" name="PLoS ONE">
        <title>Predicting the Proteins of Angomonas deanei, Strigomonas culicis and Their Respective Endosymbionts Reveals New Aspects of the Trypanosomatidae Family.</title>
        <authorList>
            <person name="Motta M.C."/>
            <person name="Martins A.C."/>
            <person name="de Souza S.S."/>
            <person name="Catta-Preta C.M."/>
            <person name="Silva R."/>
            <person name="Klein C.C."/>
            <person name="de Almeida L.G."/>
            <person name="de Lima Cunha O."/>
            <person name="Ciapina L.P."/>
            <person name="Brocchi M."/>
            <person name="Colabardini A.C."/>
            <person name="de Araujo Lima B."/>
            <person name="Machado C.R."/>
            <person name="de Almeida Soares C.M."/>
            <person name="Probst C.M."/>
            <person name="de Menezes C.B."/>
            <person name="Thompson C.E."/>
            <person name="Bartholomeu D.C."/>
            <person name="Gradia D.F."/>
            <person name="Pavoni D.P."/>
            <person name="Grisard E.C."/>
            <person name="Fantinatti-Garboggini F."/>
            <person name="Marchini F.K."/>
            <person name="Rodrigues-Luiz G.F."/>
            <person name="Wagner G."/>
            <person name="Goldman G.H."/>
            <person name="Fietto J.L."/>
            <person name="Elias M.C."/>
            <person name="Goldman M.H."/>
            <person name="Sagot M.F."/>
            <person name="Pereira M."/>
            <person name="Stoco P.H."/>
            <person name="de Mendonca-Neto R.P."/>
            <person name="Teixeira S.M."/>
            <person name="Maciel T.E."/>
            <person name="de Oliveira Mendes T.A."/>
            <person name="Urmenyi T.P."/>
            <person name="de Souza W."/>
            <person name="Schenkman S."/>
            <person name="de Vasconcelos A.T."/>
        </authorList>
    </citation>
    <scope>NUCLEOTIDE SEQUENCE [LARGE SCALE GENOMIC DNA]</scope>
</reference>
<evidence type="ECO:0000313" key="4">
    <source>
        <dbReference type="EMBL" id="EPY24447.1"/>
    </source>
</evidence>
<evidence type="ECO:0000313" key="5">
    <source>
        <dbReference type="Proteomes" id="UP000015354"/>
    </source>
</evidence>
<accession>S9U106</accession>
<dbReference type="OrthoDB" id="264785at2759"/>
<feature type="coiled-coil region" evidence="2">
    <location>
        <begin position="351"/>
        <end position="385"/>
    </location>
</feature>
<dbReference type="InterPro" id="IPR049270">
    <property type="entry name" value="CFAP58_CC"/>
</dbReference>
<dbReference type="PANTHER" id="PTHR32083">
    <property type="entry name" value="CILIA AND FLAGELLA-ASSOCIATED PROTEIN 58-RELATED"/>
    <property type="match status" value="1"/>
</dbReference>
<dbReference type="EMBL" id="ATMH01007176">
    <property type="protein sequence ID" value="EPY24447.1"/>
    <property type="molecule type" value="Genomic_DNA"/>
</dbReference>
<feature type="coiled-coil region" evidence="2">
    <location>
        <begin position="777"/>
        <end position="832"/>
    </location>
</feature>
<proteinExistence type="predicted"/>
<keyword evidence="4" id="KW-0969">Cilium</keyword>
<dbReference type="Proteomes" id="UP000015354">
    <property type="component" value="Unassembled WGS sequence"/>
</dbReference>